<name>A0AAW4IRA3_9GAMM</name>
<evidence type="ECO:0000313" key="3">
    <source>
        <dbReference type="Proteomes" id="UP000664161"/>
    </source>
</evidence>
<keyword evidence="1" id="KW-1133">Transmembrane helix</keyword>
<dbReference type="AlphaFoldDB" id="A0AAW4IRA3"/>
<dbReference type="EMBL" id="JAGBKN010000025">
    <property type="protein sequence ID" value="MBO1517686.1"/>
    <property type="molecule type" value="Genomic_DNA"/>
</dbReference>
<keyword evidence="1" id="KW-0472">Membrane</keyword>
<reference evidence="2 3" key="1">
    <citation type="submission" date="2021-03" db="EMBL/GenBank/DDBJ databases">
        <authorList>
            <person name="Shang D.-D."/>
            <person name="Du Z.-J."/>
            <person name="Chen G.-J."/>
        </authorList>
    </citation>
    <scope>NUCLEOTIDE SEQUENCE [LARGE SCALE GENOMIC DNA]</scope>
    <source>
        <strain evidence="2 3">F2608</strain>
    </source>
</reference>
<dbReference type="Proteomes" id="UP000664161">
    <property type="component" value="Unassembled WGS sequence"/>
</dbReference>
<feature type="transmembrane region" description="Helical" evidence="1">
    <location>
        <begin position="143"/>
        <end position="158"/>
    </location>
</feature>
<feature type="transmembrane region" description="Helical" evidence="1">
    <location>
        <begin position="6"/>
        <end position="24"/>
    </location>
</feature>
<feature type="transmembrane region" description="Helical" evidence="1">
    <location>
        <begin position="74"/>
        <end position="93"/>
    </location>
</feature>
<accession>A0AAW4IRA3</accession>
<evidence type="ECO:0000256" key="1">
    <source>
        <dbReference type="SAM" id="Phobius"/>
    </source>
</evidence>
<evidence type="ECO:0000313" key="2">
    <source>
        <dbReference type="EMBL" id="MBO1517686.1"/>
    </source>
</evidence>
<feature type="transmembrane region" description="Helical" evidence="1">
    <location>
        <begin position="36"/>
        <end position="54"/>
    </location>
</feature>
<comment type="caution">
    <text evidence="2">The sequence shown here is derived from an EMBL/GenBank/DDBJ whole genome shotgun (WGS) entry which is preliminary data.</text>
</comment>
<sequence>MITDGLIEAPGIIILFACWIRCLQYFRRSHSKKTEAFWLAAVLVFFAVIRRELNYLPDLFIPADFLLLSQPYDWWEDCVLTVVYLMIVGLLAYSWRYLLAVLKRVPISLYLTVAVLALLEYMGENMIGIPETLGLVIEELSETAVYAIALIYLWRFTLSDYDCPSARADLSHSHAVSHSA</sequence>
<organism evidence="2 3">
    <name type="scientific">Psychrobacter halodurans</name>
    <dbReference type="NCBI Taxonomy" id="2818439"/>
    <lineage>
        <taxon>Bacteria</taxon>
        <taxon>Pseudomonadati</taxon>
        <taxon>Pseudomonadota</taxon>
        <taxon>Gammaproteobacteria</taxon>
        <taxon>Moraxellales</taxon>
        <taxon>Moraxellaceae</taxon>
        <taxon>Psychrobacter</taxon>
    </lineage>
</organism>
<protein>
    <submittedName>
        <fullName evidence="2">Uncharacterized protein</fullName>
    </submittedName>
</protein>
<gene>
    <name evidence="2" type="ORF">J3491_10115</name>
</gene>
<proteinExistence type="predicted"/>
<dbReference type="RefSeq" id="WP_207970115.1">
    <property type="nucleotide sequence ID" value="NZ_JAGBKN010000025.1"/>
</dbReference>
<keyword evidence="3" id="KW-1185">Reference proteome</keyword>
<feature type="transmembrane region" description="Helical" evidence="1">
    <location>
        <begin position="105"/>
        <end position="123"/>
    </location>
</feature>
<keyword evidence="1" id="KW-0812">Transmembrane</keyword>